<dbReference type="Proteomes" id="UP000234681">
    <property type="component" value="Chromosome 6"/>
</dbReference>
<proteinExistence type="predicted"/>
<dbReference type="EMBL" id="CH473947">
    <property type="protein sequence ID" value="EDM03492.1"/>
    <property type="molecule type" value="Genomic_DNA"/>
</dbReference>
<reference evidence="2" key="1">
    <citation type="submission" date="2005-09" db="EMBL/GenBank/DDBJ databases">
        <authorList>
            <person name="Mural R.J."/>
            <person name="Li P.W."/>
            <person name="Adams M.D."/>
            <person name="Amanatides P.G."/>
            <person name="Baden-Tillson H."/>
            <person name="Barnstead M."/>
            <person name="Chin S.H."/>
            <person name="Dew I."/>
            <person name="Evans C.A."/>
            <person name="Ferriera S."/>
            <person name="Flanigan M."/>
            <person name="Fosler C."/>
            <person name="Glodek A."/>
            <person name="Gu Z."/>
            <person name="Holt R.A."/>
            <person name="Jennings D."/>
            <person name="Kraft C.L."/>
            <person name="Lu F."/>
            <person name="Nguyen T."/>
            <person name="Nusskern D.R."/>
            <person name="Pfannkoch C.M."/>
            <person name="Sitter C."/>
            <person name="Sutton G.G."/>
            <person name="Venter J.C."/>
            <person name="Wang Z."/>
            <person name="Woodage T."/>
            <person name="Zheng X.H."/>
            <person name="Zhong F."/>
        </authorList>
    </citation>
    <scope>NUCLEOTIDE SEQUENCE [LARGE SCALE GENOMIC DNA]</scope>
    <source>
        <strain>BN</strain>
        <strain evidence="2">Sprague-Dawley</strain>
    </source>
</reference>
<gene>
    <name evidence="1" type="ORF">rCG_61461</name>
</gene>
<accession>A6HBT7</accession>
<evidence type="ECO:0000313" key="1">
    <source>
        <dbReference type="EMBL" id="EDM03492.1"/>
    </source>
</evidence>
<organism evidence="1 2">
    <name type="scientific">Rattus norvegicus</name>
    <name type="common">Rat</name>
    <dbReference type="NCBI Taxonomy" id="10116"/>
    <lineage>
        <taxon>Eukaryota</taxon>
        <taxon>Metazoa</taxon>
        <taxon>Chordata</taxon>
        <taxon>Craniata</taxon>
        <taxon>Vertebrata</taxon>
        <taxon>Euteleostomi</taxon>
        <taxon>Mammalia</taxon>
        <taxon>Eutheria</taxon>
        <taxon>Euarchontoglires</taxon>
        <taxon>Glires</taxon>
        <taxon>Rodentia</taxon>
        <taxon>Myomorpha</taxon>
        <taxon>Muroidea</taxon>
        <taxon>Muridae</taxon>
        <taxon>Murinae</taxon>
        <taxon>Rattus</taxon>
    </lineage>
</organism>
<sequence>MDFAMMIWLNLPVI</sequence>
<name>A6HBT7_RAT</name>
<protein>
    <submittedName>
        <fullName evidence="1">RCG61461</fullName>
    </submittedName>
</protein>
<evidence type="ECO:0000313" key="2">
    <source>
        <dbReference type="Proteomes" id="UP000234681"/>
    </source>
</evidence>